<accession>A0ABU1F752</accession>
<dbReference type="RefSeq" id="WP_310456951.1">
    <property type="nucleotide sequence ID" value="NZ_JAVKPH010000007.1"/>
</dbReference>
<dbReference type="Proteomes" id="UP001247754">
    <property type="component" value="Unassembled WGS sequence"/>
</dbReference>
<evidence type="ECO:0008006" key="3">
    <source>
        <dbReference type="Google" id="ProtNLM"/>
    </source>
</evidence>
<dbReference type="EMBL" id="JAVKPH010000007">
    <property type="protein sequence ID" value="MDR5652715.1"/>
    <property type="molecule type" value="Genomic_DNA"/>
</dbReference>
<keyword evidence="2" id="KW-1185">Reference proteome</keyword>
<reference evidence="1 2" key="1">
    <citation type="submission" date="2023-09" db="EMBL/GenBank/DDBJ databases">
        <title>Xinfangfangia sedmenti sp. nov., isolated the sedment.</title>
        <authorList>
            <person name="Xu L."/>
        </authorList>
    </citation>
    <scope>NUCLEOTIDE SEQUENCE [LARGE SCALE GENOMIC DNA]</scope>
    <source>
        <strain evidence="1 2">LG-4</strain>
    </source>
</reference>
<proteinExistence type="predicted"/>
<protein>
    <recommendedName>
        <fullName evidence="3">Flagellar protein FliT</fullName>
    </recommendedName>
</protein>
<organism evidence="1 2">
    <name type="scientific">Ruixingdingia sedimenti</name>
    <dbReference type="NCBI Taxonomy" id="3073604"/>
    <lineage>
        <taxon>Bacteria</taxon>
        <taxon>Pseudomonadati</taxon>
        <taxon>Pseudomonadota</taxon>
        <taxon>Alphaproteobacteria</taxon>
        <taxon>Rhodobacterales</taxon>
        <taxon>Paracoccaceae</taxon>
        <taxon>Ruixingdingia</taxon>
    </lineage>
</organism>
<evidence type="ECO:0000313" key="2">
    <source>
        <dbReference type="Proteomes" id="UP001247754"/>
    </source>
</evidence>
<evidence type="ECO:0000313" key="1">
    <source>
        <dbReference type="EMBL" id="MDR5652715.1"/>
    </source>
</evidence>
<comment type="caution">
    <text evidence="1">The sequence shown here is derived from an EMBL/GenBank/DDBJ whole genome shotgun (WGS) entry which is preliminary data.</text>
</comment>
<gene>
    <name evidence="1" type="ORF">RGD00_08875</name>
</gene>
<name>A0ABU1F752_9RHOB</name>
<sequence>MKDPRLVRLAVLAGMIRDHELGQLRARAEAMAQTRAHLAGLATAPPADTADMALMLADLRHQQWAEARRRDLNTTLARQTAEWMTAQDAARAAFGRAEALARLRDGKRR</sequence>